<dbReference type="Gene3D" id="2.40.10.120">
    <property type="match status" value="1"/>
</dbReference>
<feature type="transmembrane region" description="Helical" evidence="1">
    <location>
        <begin position="5"/>
        <end position="24"/>
    </location>
</feature>
<dbReference type="AlphaFoldDB" id="A0A1F8F0H1"/>
<proteinExistence type="predicted"/>
<evidence type="ECO:0000313" key="2">
    <source>
        <dbReference type="EMBL" id="OGN06637.1"/>
    </source>
</evidence>
<comment type="caution">
    <text evidence="2">The sequence shown here is derived from an EMBL/GenBank/DDBJ whole genome shotgun (WGS) entry which is preliminary data.</text>
</comment>
<gene>
    <name evidence="2" type="ORF">A3B86_00380</name>
</gene>
<dbReference type="Proteomes" id="UP000176834">
    <property type="component" value="Unassembled WGS sequence"/>
</dbReference>
<keyword evidence="1" id="KW-1133">Transmembrane helix</keyword>
<dbReference type="EMBL" id="MGJN01000018">
    <property type="protein sequence ID" value="OGN06637.1"/>
    <property type="molecule type" value="Genomic_DNA"/>
</dbReference>
<dbReference type="Pfam" id="PF13365">
    <property type="entry name" value="Trypsin_2"/>
    <property type="match status" value="1"/>
</dbReference>
<protein>
    <recommendedName>
        <fullName evidence="4">Serine protease</fullName>
    </recommendedName>
</protein>
<accession>A0A1F8F0H1</accession>
<evidence type="ECO:0000313" key="3">
    <source>
        <dbReference type="Proteomes" id="UP000176834"/>
    </source>
</evidence>
<evidence type="ECO:0008006" key="4">
    <source>
        <dbReference type="Google" id="ProtNLM"/>
    </source>
</evidence>
<name>A0A1F8F0H1_9BACT</name>
<dbReference type="SUPFAM" id="SSF50494">
    <property type="entry name" value="Trypsin-like serine proteases"/>
    <property type="match status" value="1"/>
</dbReference>
<dbReference type="InterPro" id="IPR009003">
    <property type="entry name" value="Peptidase_S1_PA"/>
</dbReference>
<organism evidence="2 3">
    <name type="scientific">Candidatus Yanofskybacteria bacterium RIFCSPHIGHO2_02_FULL_38_22b</name>
    <dbReference type="NCBI Taxonomy" id="1802673"/>
    <lineage>
        <taxon>Bacteria</taxon>
        <taxon>Candidatus Yanofskyibacteriota</taxon>
    </lineage>
</organism>
<keyword evidence="1" id="KW-0812">Transmembrane</keyword>
<evidence type="ECO:0000256" key="1">
    <source>
        <dbReference type="SAM" id="Phobius"/>
    </source>
</evidence>
<sequence>MEKSFLKLFFTAILGGIIGAWFLFTINSVIFGANISGTIDPKTEVLVNTSTLVPDPELWEKIVTKTSPSLVGIQTISNDRVIRQGGGIIISSDGLIVTTTDLWGPKESVYQIFYDDKIVKGELVDLDPKIRLLLLKTAVLNSSIAELNSANYKSGQEILVIGKTLNLSKPITVSQKGIISQATDTSVLVDTIPNQYLFGFGASDKDGRLRGMVYLKNGAVNLIKTEIIENFFKTYLEKIYK</sequence>
<reference evidence="2 3" key="1">
    <citation type="journal article" date="2016" name="Nat. Commun.">
        <title>Thousands of microbial genomes shed light on interconnected biogeochemical processes in an aquifer system.</title>
        <authorList>
            <person name="Anantharaman K."/>
            <person name="Brown C.T."/>
            <person name="Hug L.A."/>
            <person name="Sharon I."/>
            <person name="Castelle C.J."/>
            <person name="Probst A.J."/>
            <person name="Thomas B.C."/>
            <person name="Singh A."/>
            <person name="Wilkins M.J."/>
            <person name="Karaoz U."/>
            <person name="Brodie E.L."/>
            <person name="Williams K.H."/>
            <person name="Hubbard S.S."/>
            <person name="Banfield J.F."/>
        </authorList>
    </citation>
    <scope>NUCLEOTIDE SEQUENCE [LARGE SCALE GENOMIC DNA]</scope>
</reference>
<keyword evidence="1" id="KW-0472">Membrane</keyword>